<keyword evidence="3" id="KW-1185">Reference proteome</keyword>
<name>A0A1Q9GA02_9GAMM</name>
<dbReference type="RefSeq" id="WP_075767424.1">
    <property type="nucleotide sequence ID" value="NZ_MJIL01000095.1"/>
</dbReference>
<keyword evidence="1" id="KW-1133">Transmembrane helix</keyword>
<reference evidence="2 3" key="1">
    <citation type="submission" date="2016-09" db="EMBL/GenBank/DDBJ databases">
        <title>Photobacterium proteolyticum sp. nov. a protease producing bacterium isolated from ocean sediments of Laizhou Bay.</title>
        <authorList>
            <person name="Li Y."/>
        </authorList>
    </citation>
    <scope>NUCLEOTIDE SEQUENCE [LARGE SCALE GENOMIC DNA]</scope>
    <source>
        <strain evidence="2 3">13-12</strain>
    </source>
</reference>
<dbReference type="AlphaFoldDB" id="A0A1Q9GA02"/>
<dbReference type="STRING" id="1903952.BIT28_02940"/>
<keyword evidence="1" id="KW-0472">Membrane</keyword>
<protein>
    <submittedName>
        <fullName evidence="2">Uncharacterized protein</fullName>
    </submittedName>
</protein>
<evidence type="ECO:0000313" key="3">
    <source>
        <dbReference type="Proteomes" id="UP000186905"/>
    </source>
</evidence>
<feature type="transmembrane region" description="Helical" evidence="1">
    <location>
        <begin position="114"/>
        <end position="137"/>
    </location>
</feature>
<feature type="transmembrane region" description="Helical" evidence="1">
    <location>
        <begin position="12"/>
        <end position="34"/>
    </location>
</feature>
<feature type="transmembrane region" description="Helical" evidence="1">
    <location>
        <begin position="86"/>
        <end position="108"/>
    </location>
</feature>
<dbReference type="EMBL" id="MJIL01000095">
    <property type="protein sequence ID" value="OLQ71145.1"/>
    <property type="molecule type" value="Genomic_DNA"/>
</dbReference>
<gene>
    <name evidence="2" type="ORF">BIT28_02940</name>
</gene>
<proteinExistence type="predicted"/>
<evidence type="ECO:0000256" key="1">
    <source>
        <dbReference type="SAM" id="Phobius"/>
    </source>
</evidence>
<organism evidence="2 3">
    <name type="scientific">Photobacterium proteolyticum</name>
    <dbReference type="NCBI Taxonomy" id="1903952"/>
    <lineage>
        <taxon>Bacteria</taxon>
        <taxon>Pseudomonadati</taxon>
        <taxon>Pseudomonadota</taxon>
        <taxon>Gammaproteobacteria</taxon>
        <taxon>Vibrionales</taxon>
        <taxon>Vibrionaceae</taxon>
        <taxon>Photobacterium</taxon>
    </lineage>
</organism>
<accession>A0A1Q9GA02</accession>
<dbReference type="Proteomes" id="UP000186905">
    <property type="component" value="Unassembled WGS sequence"/>
</dbReference>
<keyword evidence="1" id="KW-0812">Transmembrane</keyword>
<comment type="caution">
    <text evidence="2">The sequence shown here is derived from an EMBL/GenBank/DDBJ whole genome shotgun (WGS) entry which is preliminary data.</text>
</comment>
<dbReference type="OrthoDB" id="5195601at2"/>
<feature type="transmembrane region" description="Helical" evidence="1">
    <location>
        <begin position="46"/>
        <end position="65"/>
    </location>
</feature>
<sequence>MKTSTLKKVHKCAAVCAFLLIATFFTSTVVAELWGDLAIVTQVKQSILACVLLLVLAMMATGISAKKLYKAKAKGVFAKKELRMKIAATNGVIILIPAAYFLATWSAIGQFDQVFWTVQIIELVAGFTNAVLIGLNIRDGIRLGRTRPTTNAV</sequence>
<evidence type="ECO:0000313" key="2">
    <source>
        <dbReference type="EMBL" id="OLQ71145.1"/>
    </source>
</evidence>